<dbReference type="HOGENOM" id="CLU_1976537_0_0_2"/>
<dbReference type="GO" id="GO:0006355">
    <property type="term" value="P:regulation of DNA-templated transcription"/>
    <property type="evidence" value="ECO:0007669"/>
    <property type="project" value="InterPro"/>
</dbReference>
<dbReference type="STRING" id="419665.Maeo_0276"/>
<gene>
    <name evidence="1" type="ordered locus">Maeo_0276</name>
</gene>
<reference evidence="1" key="1">
    <citation type="submission" date="2007-06" db="EMBL/GenBank/DDBJ databases">
        <title>Complete sequence of Methanococcus aeolicus Nankai-3.</title>
        <authorList>
            <consortium name="US DOE Joint Genome Institute"/>
            <person name="Copeland A."/>
            <person name="Lucas S."/>
            <person name="Lapidus A."/>
            <person name="Barry K."/>
            <person name="Glavina del Rio T."/>
            <person name="Dalin E."/>
            <person name="Tice H."/>
            <person name="Pitluck S."/>
            <person name="Chain P."/>
            <person name="Malfatti S."/>
            <person name="Shin M."/>
            <person name="Vergez L."/>
            <person name="Schmutz J."/>
            <person name="Larimer F."/>
            <person name="Land M."/>
            <person name="Hauser L."/>
            <person name="Kyrpides N."/>
            <person name="Lykidis A."/>
            <person name="Sieprawska-Lupa M."/>
            <person name="Whitman W.B."/>
            <person name="Richardson P."/>
        </authorList>
    </citation>
    <scope>NUCLEOTIDE SEQUENCE [LARGE SCALE GENOMIC DNA]</scope>
    <source>
        <strain evidence="1">Nankai-3</strain>
    </source>
</reference>
<organism evidence="1 2">
    <name type="scientific">Methanococcus aeolicus (strain ATCC BAA-1280 / DSM 17508 / OCM 812 / Nankai-3)</name>
    <dbReference type="NCBI Taxonomy" id="419665"/>
    <lineage>
        <taxon>Archaea</taxon>
        <taxon>Methanobacteriati</taxon>
        <taxon>Methanobacteriota</taxon>
        <taxon>Methanomada group</taxon>
        <taxon>Methanococci</taxon>
        <taxon>Methanococcales</taxon>
        <taxon>Methanococcaceae</taxon>
        <taxon>Methanococcus</taxon>
    </lineage>
</organism>
<dbReference type="GeneID" id="5327500"/>
<dbReference type="SUPFAM" id="SSF46894">
    <property type="entry name" value="C-terminal effector domain of the bipartite response regulators"/>
    <property type="match status" value="1"/>
</dbReference>
<proteinExistence type="predicted"/>
<keyword evidence="2" id="KW-1185">Reference proteome</keyword>
<dbReference type="Proteomes" id="UP000001106">
    <property type="component" value="Chromosome"/>
</dbReference>
<dbReference type="GO" id="GO:0003677">
    <property type="term" value="F:DNA binding"/>
    <property type="evidence" value="ECO:0007669"/>
    <property type="project" value="InterPro"/>
</dbReference>
<dbReference type="OrthoDB" id="62339at2157"/>
<dbReference type="EMBL" id="CP000743">
    <property type="protein sequence ID" value="ABR55865.1"/>
    <property type="molecule type" value="Genomic_DNA"/>
</dbReference>
<dbReference type="InterPro" id="IPR016032">
    <property type="entry name" value="Sig_transdc_resp-reg_C-effctor"/>
</dbReference>
<accession>A6UTP3</accession>
<dbReference type="RefSeq" id="WP_011972997.1">
    <property type="nucleotide sequence ID" value="NC_009635.1"/>
</dbReference>
<dbReference type="AlphaFoldDB" id="A6UTP3"/>
<protein>
    <submittedName>
        <fullName evidence="1">Uncharacterized protein</fullName>
    </submittedName>
</protein>
<evidence type="ECO:0000313" key="2">
    <source>
        <dbReference type="Proteomes" id="UP000001106"/>
    </source>
</evidence>
<name>A6UTP3_META3</name>
<evidence type="ECO:0000313" key="1">
    <source>
        <dbReference type="EMBL" id="ABR55865.1"/>
    </source>
</evidence>
<sequence>MITIRGKSKRELLEKIDNTDFGEEEELYINKELTKDLAINILESSDIENIYLPKSMYGRTSKKLIKALEEIEITIKPKNTQTGRPTDKKEIILNLKKENKTPKEIAKITGINLKTVEYHYYKKVR</sequence>
<dbReference type="KEGG" id="mae:Maeo_0276"/>
<dbReference type="eggNOG" id="arCOG03351">
    <property type="taxonomic scope" value="Archaea"/>
</dbReference>